<feature type="non-terminal residue" evidence="3">
    <location>
        <position position="287"/>
    </location>
</feature>
<protein>
    <recommendedName>
        <fullName evidence="2">Calcium/calmodulin-dependent protein kinase II association-domain domain-containing protein</fullName>
    </recommendedName>
</protein>
<proteinExistence type="predicted"/>
<evidence type="ECO:0000313" key="4">
    <source>
        <dbReference type="Proteomes" id="UP000789595"/>
    </source>
</evidence>
<dbReference type="EMBL" id="CAKKNE010000001">
    <property type="protein sequence ID" value="CAH0365536.1"/>
    <property type="molecule type" value="Genomic_DNA"/>
</dbReference>
<evidence type="ECO:0000313" key="3">
    <source>
        <dbReference type="EMBL" id="CAH0365536.1"/>
    </source>
</evidence>
<comment type="caution">
    <text evidence="3">The sequence shown here is derived from an EMBL/GenBank/DDBJ whole genome shotgun (WGS) entry which is preliminary data.</text>
</comment>
<dbReference type="InterPro" id="IPR032710">
    <property type="entry name" value="NTF2-like_dom_sf"/>
</dbReference>
<dbReference type="SUPFAM" id="SSF54427">
    <property type="entry name" value="NTF2-like"/>
    <property type="match status" value="1"/>
</dbReference>
<evidence type="ECO:0000256" key="1">
    <source>
        <dbReference type="SAM" id="MobiDB-lite"/>
    </source>
</evidence>
<dbReference type="InterPro" id="IPR013543">
    <property type="entry name" value="Ca/CaM-dep_prot_kinase-assoc"/>
</dbReference>
<feature type="region of interest" description="Disordered" evidence="1">
    <location>
        <begin position="45"/>
        <end position="103"/>
    </location>
</feature>
<dbReference type="Proteomes" id="UP000789595">
    <property type="component" value="Unassembled WGS sequence"/>
</dbReference>
<gene>
    <name evidence="3" type="ORF">PECAL_1P19800</name>
</gene>
<reference evidence="3" key="1">
    <citation type="submission" date="2021-11" db="EMBL/GenBank/DDBJ databases">
        <authorList>
            <consortium name="Genoscope - CEA"/>
            <person name="William W."/>
        </authorList>
    </citation>
    <scope>NUCLEOTIDE SEQUENCE</scope>
</reference>
<evidence type="ECO:0000259" key="2">
    <source>
        <dbReference type="Pfam" id="PF08332"/>
    </source>
</evidence>
<dbReference type="Pfam" id="PF08332">
    <property type="entry name" value="CaMKII_AD"/>
    <property type="match status" value="1"/>
</dbReference>
<organism evidence="3 4">
    <name type="scientific">Pelagomonas calceolata</name>
    <dbReference type="NCBI Taxonomy" id="35677"/>
    <lineage>
        <taxon>Eukaryota</taxon>
        <taxon>Sar</taxon>
        <taxon>Stramenopiles</taxon>
        <taxon>Ochrophyta</taxon>
        <taxon>Pelagophyceae</taxon>
        <taxon>Pelagomonadales</taxon>
        <taxon>Pelagomonadaceae</taxon>
        <taxon>Pelagomonas</taxon>
    </lineage>
</organism>
<dbReference type="AlphaFoldDB" id="A0A8J2SD86"/>
<accession>A0A8J2SD86</accession>
<keyword evidence="4" id="KW-1185">Reference proteome</keyword>
<sequence length="287" mass="31735">WRGLQKRLGGARIDHIFEATTSCCSRFRRAFVCQASDCIYSISNKPQQHRAADPARSSTPMSFANSFSSFPPPGTAQAPRLVDTPPRPVPRAPEATVPAVPSPIGAADQLRDQQDVRDLEIVNQRLLDAIQSGDKLTYSVLVDDGVTAFEPEACGHLVTGKAFHKYYFELEAGGEPASASTIVEPRYRVFGDAAVVTYVRLQQRGRATTCVEIKFLRRVLLNRRVDLHAIDATPARWRGGVGLSRSTEPARPRHRVHPTQLVDFHTGDDADRGDPRLEKVRCRLGRG</sequence>
<feature type="domain" description="Calcium/calmodulin-dependent protein kinase II association-domain" evidence="2">
    <location>
        <begin position="118"/>
        <end position="203"/>
    </location>
</feature>
<dbReference type="OrthoDB" id="40330at2759"/>
<feature type="non-terminal residue" evidence="3">
    <location>
        <position position="1"/>
    </location>
</feature>
<feature type="compositionally biased region" description="Low complexity" evidence="1">
    <location>
        <begin position="60"/>
        <end position="69"/>
    </location>
</feature>
<dbReference type="Gene3D" id="3.10.450.50">
    <property type="match status" value="1"/>
</dbReference>
<dbReference type="GO" id="GO:0004683">
    <property type="term" value="F:calcium/calmodulin-dependent protein kinase activity"/>
    <property type="evidence" value="ECO:0007669"/>
    <property type="project" value="InterPro"/>
</dbReference>
<dbReference type="GO" id="GO:0005516">
    <property type="term" value="F:calmodulin binding"/>
    <property type="evidence" value="ECO:0007669"/>
    <property type="project" value="InterPro"/>
</dbReference>
<name>A0A8J2SD86_9STRA</name>